<keyword evidence="3" id="KW-1185">Reference proteome</keyword>
<dbReference type="EMBL" id="AUPL01002585">
    <property type="protein sequence ID" value="ESL09691.1"/>
    <property type="molecule type" value="Genomic_DNA"/>
</dbReference>
<evidence type="ECO:0000313" key="2">
    <source>
        <dbReference type="EMBL" id="ESL09691.1"/>
    </source>
</evidence>
<dbReference type="Proteomes" id="UP000031737">
    <property type="component" value="Unassembled WGS sequence"/>
</dbReference>
<proteinExistence type="predicted"/>
<protein>
    <submittedName>
        <fullName evidence="2">Uncharacterized protein</fullName>
    </submittedName>
</protein>
<reference evidence="2 3" key="1">
    <citation type="submission" date="2013-07" db="EMBL/GenBank/DDBJ databases">
        <authorList>
            <person name="Stoco P.H."/>
            <person name="Wagner G."/>
            <person name="Gerber A."/>
            <person name="Zaha A."/>
            <person name="Thompson C."/>
            <person name="Bartholomeu D.C."/>
            <person name="Luckemeyer D.D."/>
            <person name="Bahia D."/>
            <person name="Loreto E."/>
            <person name="Prestes E.B."/>
            <person name="Lima F.M."/>
            <person name="Rodrigues-Luiz G."/>
            <person name="Vallejo G.A."/>
            <person name="Filho J.F."/>
            <person name="Monteiro K.M."/>
            <person name="Tyler K.M."/>
            <person name="de Almeida L.G."/>
            <person name="Ortiz M.F."/>
            <person name="Siervo M.A."/>
            <person name="de Moraes M.H."/>
            <person name="Cunha O.L."/>
            <person name="Mendonca-Neto R."/>
            <person name="Silva R."/>
            <person name="Teixeira S.M."/>
            <person name="Murta S.M."/>
            <person name="Sincero T.C."/>
            <person name="Mendes T.A."/>
            <person name="Urmenyi T.P."/>
            <person name="Silva V.G."/>
            <person name="da Rocha W.D."/>
            <person name="Andersson B."/>
            <person name="Romanha A.J."/>
            <person name="Steindel M."/>
            <person name="de Vasconcelos A.T."/>
            <person name="Grisard E.C."/>
        </authorList>
    </citation>
    <scope>NUCLEOTIDE SEQUENCE [LARGE SCALE GENOMIC DNA]</scope>
    <source>
        <strain evidence="2 3">SC58</strain>
    </source>
</reference>
<feature type="region of interest" description="Disordered" evidence="1">
    <location>
        <begin position="78"/>
        <end position="110"/>
    </location>
</feature>
<feature type="compositionally biased region" description="Acidic residues" evidence="1">
    <location>
        <begin position="86"/>
        <end position="105"/>
    </location>
</feature>
<accession>A0A061J6E8</accession>
<evidence type="ECO:0000256" key="1">
    <source>
        <dbReference type="SAM" id="MobiDB-lite"/>
    </source>
</evidence>
<dbReference type="VEuPathDB" id="TriTrypDB:TRSC58_02585"/>
<dbReference type="AlphaFoldDB" id="A0A061J6E8"/>
<evidence type="ECO:0000313" key="3">
    <source>
        <dbReference type="Proteomes" id="UP000031737"/>
    </source>
</evidence>
<sequence>MHVCSRYMTLGCCFSRSQDNRMVASASCFSSAERPYLRSFTKPQNDPHVNRSEKSYVGRSPLSQLDDASGSFVFGEEGLTQSQSSDNDESDEAPETLANDYEDNLTSDPYRERDPFEEVYELLRKTTVEMHPFLDMNEQRLLVENERMQKHYELFFSMGQKHTRPLNELSIFSRCLLNEAHRVHISLVRRHNKTCKEKVLPLKNEQEINHQWQCIKLAVEQDLYMEGFAAVQRRLSCMCIFNPSTDERPYGDNEHVRHQRLLRQECVLNRLMAQARGGGSMLFLDLHQQ</sequence>
<dbReference type="OrthoDB" id="242365at2759"/>
<name>A0A061J6E8_TRYRA</name>
<organism evidence="2 3">
    <name type="scientific">Trypanosoma rangeli SC58</name>
    <dbReference type="NCBI Taxonomy" id="429131"/>
    <lineage>
        <taxon>Eukaryota</taxon>
        <taxon>Discoba</taxon>
        <taxon>Euglenozoa</taxon>
        <taxon>Kinetoplastea</taxon>
        <taxon>Metakinetoplastina</taxon>
        <taxon>Trypanosomatida</taxon>
        <taxon>Trypanosomatidae</taxon>
        <taxon>Trypanosoma</taxon>
        <taxon>Herpetosoma</taxon>
    </lineage>
</organism>
<feature type="region of interest" description="Disordered" evidence="1">
    <location>
        <begin position="39"/>
        <end position="62"/>
    </location>
</feature>
<comment type="caution">
    <text evidence="2">The sequence shown here is derived from an EMBL/GenBank/DDBJ whole genome shotgun (WGS) entry which is preliminary data.</text>
</comment>
<gene>
    <name evidence="2" type="ORF">TRSC58_02585</name>
</gene>